<dbReference type="EMBL" id="CAJVQB010028223">
    <property type="protein sequence ID" value="CAG8811967.1"/>
    <property type="molecule type" value="Genomic_DNA"/>
</dbReference>
<keyword evidence="2" id="KW-0472">Membrane</keyword>
<feature type="compositionally biased region" description="Basic residues" evidence="1">
    <location>
        <begin position="308"/>
        <end position="319"/>
    </location>
</feature>
<keyword evidence="4" id="KW-1185">Reference proteome</keyword>
<protein>
    <submittedName>
        <fullName evidence="3">18454_t:CDS:1</fullName>
    </submittedName>
</protein>
<reference evidence="3 4" key="1">
    <citation type="submission" date="2021-06" db="EMBL/GenBank/DDBJ databases">
        <authorList>
            <person name="Kallberg Y."/>
            <person name="Tangrot J."/>
            <person name="Rosling A."/>
        </authorList>
    </citation>
    <scope>NUCLEOTIDE SEQUENCE [LARGE SCALE GENOMIC DNA]</scope>
    <source>
        <strain evidence="3 4">120-4 pot B 10/14</strain>
    </source>
</reference>
<feature type="region of interest" description="Disordered" evidence="1">
    <location>
        <begin position="293"/>
        <end position="330"/>
    </location>
</feature>
<evidence type="ECO:0000256" key="1">
    <source>
        <dbReference type="SAM" id="MobiDB-lite"/>
    </source>
</evidence>
<evidence type="ECO:0000313" key="4">
    <source>
        <dbReference type="Proteomes" id="UP000789901"/>
    </source>
</evidence>
<organism evidence="3 4">
    <name type="scientific">Gigaspora margarita</name>
    <dbReference type="NCBI Taxonomy" id="4874"/>
    <lineage>
        <taxon>Eukaryota</taxon>
        <taxon>Fungi</taxon>
        <taxon>Fungi incertae sedis</taxon>
        <taxon>Mucoromycota</taxon>
        <taxon>Glomeromycotina</taxon>
        <taxon>Glomeromycetes</taxon>
        <taxon>Diversisporales</taxon>
        <taxon>Gigasporaceae</taxon>
        <taxon>Gigaspora</taxon>
    </lineage>
</organism>
<dbReference type="PANTHER" id="PTHR35385">
    <property type="entry name" value="PROTEIN B, PUTATIVE-RELATED-RELATED"/>
    <property type="match status" value="1"/>
</dbReference>
<feature type="transmembrane region" description="Helical" evidence="2">
    <location>
        <begin position="12"/>
        <end position="32"/>
    </location>
</feature>
<evidence type="ECO:0000256" key="2">
    <source>
        <dbReference type="SAM" id="Phobius"/>
    </source>
</evidence>
<name>A0ABN7W1H1_GIGMA</name>
<gene>
    <name evidence="3" type="ORF">GMARGA_LOCUS25458</name>
</gene>
<sequence length="330" mass="37747">MDASSSFEPLNTSITLLYTSCIVGALLLGVFITSDELEIMLKNAIDLLKTILPPYAFFGCGPQRCCLWALSFHSELYLRGNNTNNYIERSFGILKDIVFARIQAYNCVQRSSIENEFFVPSIQNNDIFYIVNMEIGTCTCPVGMNSALYKHKSAVSSKFHILTFNFLPSLTFSDRIQYTYIALDSFFYALLNAVFTPKNNAELQKNMEKYLIELQLHCIENVKNNYQNSNTQLQAALNKFAECYNVAKSKSIPQLVLFLYDINYHLNPVVNIRIESAKHCKLEGFGHKRILPPIKNKKNLDPQLIPSQKKRKSNKKKYNLGKNITKNQLN</sequence>
<keyword evidence="2" id="KW-1133">Transmembrane helix</keyword>
<evidence type="ECO:0000313" key="3">
    <source>
        <dbReference type="EMBL" id="CAG8811967.1"/>
    </source>
</evidence>
<dbReference type="Proteomes" id="UP000789901">
    <property type="component" value="Unassembled WGS sequence"/>
</dbReference>
<keyword evidence="2" id="KW-0812">Transmembrane</keyword>
<dbReference type="PANTHER" id="PTHR35385:SF2">
    <property type="entry name" value="PROTEIN B, PUTATIVE-RELATED"/>
    <property type="match status" value="1"/>
</dbReference>
<accession>A0ABN7W1H1</accession>
<comment type="caution">
    <text evidence="3">The sequence shown here is derived from an EMBL/GenBank/DDBJ whole genome shotgun (WGS) entry which is preliminary data.</text>
</comment>
<proteinExistence type="predicted"/>